<evidence type="ECO:0000313" key="2">
    <source>
        <dbReference type="Proteomes" id="UP001151234"/>
    </source>
</evidence>
<keyword evidence="2" id="KW-1185">Reference proteome</keyword>
<accession>A0A9X3ZHN6</accession>
<dbReference type="AlphaFoldDB" id="A0A9X3ZHN6"/>
<dbReference type="Gene3D" id="3.20.20.410">
    <property type="entry name" value="Protein of unknown function UPF0759"/>
    <property type="match status" value="1"/>
</dbReference>
<proteinExistence type="predicted"/>
<gene>
    <name evidence="1" type="ORF">OQ273_09115</name>
</gene>
<dbReference type="PANTHER" id="PTHR30348:SF4">
    <property type="entry name" value="DUF72 DOMAIN-CONTAINING PROTEIN"/>
    <property type="match status" value="1"/>
</dbReference>
<comment type="caution">
    <text evidence="1">The sequence shown here is derived from an EMBL/GenBank/DDBJ whole genome shotgun (WGS) entry which is preliminary data.</text>
</comment>
<organism evidence="1 2">
    <name type="scientific">Hoeflea prorocentri</name>
    <dbReference type="NCBI Taxonomy" id="1922333"/>
    <lineage>
        <taxon>Bacteria</taxon>
        <taxon>Pseudomonadati</taxon>
        <taxon>Pseudomonadota</taxon>
        <taxon>Alphaproteobacteria</taxon>
        <taxon>Hyphomicrobiales</taxon>
        <taxon>Rhizobiaceae</taxon>
        <taxon>Hoeflea</taxon>
    </lineage>
</organism>
<dbReference type="InterPro" id="IPR002763">
    <property type="entry name" value="DUF72"/>
</dbReference>
<dbReference type="Pfam" id="PF01904">
    <property type="entry name" value="DUF72"/>
    <property type="match status" value="1"/>
</dbReference>
<name>A0A9X3ZHN6_9HYPH</name>
<dbReference type="EMBL" id="JAPJZI010000001">
    <property type="protein sequence ID" value="MDA5398725.1"/>
    <property type="molecule type" value="Genomic_DNA"/>
</dbReference>
<reference evidence="1" key="1">
    <citation type="submission" date="2022-11" db="EMBL/GenBank/DDBJ databases">
        <title>Draft genome sequence of Hoeflea poritis E7-10 and Hoeflea prorocentri PM5-8, separated from scleractinian coral Porites lutea and marine dinoflagellate.</title>
        <authorList>
            <person name="Zhang G."/>
            <person name="Wei Q."/>
            <person name="Cai L."/>
        </authorList>
    </citation>
    <scope>NUCLEOTIDE SEQUENCE</scope>
    <source>
        <strain evidence="1">PM5-8</strain>
    </source>
</reference>
<sequence>MTESGMIRAGIGGWTFAPWRGTFYPDDLRQKDELNYASRQLETIEINGTYYGSQKPATFAKWAADVPDGFVFSVKGNRFVTNRKVLSEGAESLERFLGSGVTELGDHLGPFLWQFAPTKKFDPDDFGAFLEMLPSSRDGIALKHAVEVRHESFGTPEFIALAARHGIAIVYADHHKYPEIADVTAPFVYARLQKGQDDIPTAYTAQDLDQWARRASLWAQGLVPDDLPYADANRPVEQQSRDVYVYFIHEGKVRAPQAAMAMQERCGTAL</sequence>
<dbReference type="RefSeq" id="WP_267990130.1">
    <property type="nucleotide sequence ID" value="NZ_JAPJZI010000001.1"/>
</dbReference>
<dbReference type="SUPFAM" id="SSF117396">
    <property type="entry name" value="TM1631-like"/>
    <property type="match status" value="1"/>
</dbReference>
<protein>
    <submittedName>
        <fullName evidence="1">DUF72 domain-containing protein</fullName>
    </submittedName>
</protein>
<dbReference type="Proteomes" id="UP001151234">
    <property type="component" value="Unassembled WGS sequence"/>
</dbReference>
<evidence type="ECO:0000313" key="1">
    <source>
        <dbReference type="EMBL" id="MDA5398725.1"/>
    </source>
</evidence>
<dbReference type="PANTHER" id="PTHR30348">
    <property type="entry name" value="UNCHARACTERIZED PROTEIN YECE"/>
    <property type="match status" value="1"/>
</dbReference>
<dbReference type="InterPro" id="IPR036520">
    <property type="entry name" value="UPF0759_sf"/>
</dbReference>